<gene>
    <name evidence="1" type="ORF">CF394_00815</name>
</gene>
<dbReference type="RefSeq" id="WP_094941385.1">
    <property type="nucleotide sequence ID" value="NZ_NOKQ01000128.1"/>
</dbReference>
<evidence type="ECO:0000313" key="2">
    <source>
        <dbReference type="Proteomes" id="UP000217065"/>
    </source>
</evidence>
<dbReference type="EMBL" id="NOKQ01000128">
    <property type="protein sequence ID" value="OZS79479.1"/>
    <property type="molecule type" value="Genomic_DNA"/>
</dbReference>
<reference evidence="1 2" key="1">
    <citation type="submission" date="2017-07" db="EMBL/GenBank/DDBJ databases">
        <title>Tetzosporium hominis gen.nov. sp.nov.</title>
        <authorList>
            <person name="Tetz G."/>
            <person name="Tetz V."/>
        </authorList>
    </citation>
    <scope>NUCLEOTIDE SEQUENCE [LARGE SCALE GENOMIC DNA]</scope>
    <source>
        <strain evidence="1 2">VT-49</strain>
    </source>
</reference>
<proteinExistence type="predicted"/>
<comment type="caution">
    <text evidence="1">The sequence shown here is derived from an EMBL/GenBank/DDBJ whole genome shotgun (WGS) entry which is preliminary data.</text>
</comment>
<dbReference type="Proteomes" id="UP000217065">
    <property type="component" value="Unassembled WGS sequence"/>
</dbReference>
<organism evidence="1 2">
    <name type="scientific">Tetzosporium hominis</name>
    <dbReference type="NCBI Taxonomy" id="2020506"/>
    <lineage>
        <taxon>Bacteria</taxon>
        <taxon>Bacillati</taxon>
        <taxon>Bacillota</taxon>
        <taxon>Bacilli</taxon>
        <taxon>Bacillales</taxon>
        <taxon>Caryophanaceae</taxon>
        <taxon>Tetzosporium</taxon>
    </lineage>
</organism>
<sequence length="84" mass="9829">MSYQTRHKVHESVGGVAKLISELKKEALEQNVTHKQAIMDLETWKRNPEKEYIFPDYITNFVIDETVRQIKEDALNKKIKNAAE</sequence>
<evidence type="ECO:0000313" key="1">
    <source>
        <dbReference type="EMBL" id="OZS79479.1"/>
    </source>
</evidence>
<keyword evidence="2" id="KW-1185">Reference proteome</keyword>
<protein>
    <submittedName>
        <fullName evidence="1">Uncharacterized protein</fullName>
    </submittedName>
</protein>
<name>A0A264W7E5_9BACL</name>
<dbReference type="AlphaFoldDB" id="A0A264W7E5"/>
<accession>A0A264W7E5</accession>